<evidence type="ECO:0000313" key="1">
    <source>
        <dbReference type="EMBL" id="MDR7087289.1"/>
    </source>
</evidence>
<comment type="caution">
    <text evidence="1">The sequence shown here is derived from an EMBL/GenBank/DDBJ whole genome shotgun (WGS) entry which is preliminary data.</text>
</comment>
<name>A0ABU1UQ40_9ACTN</name>
<dbReference type="EMBL" id="JAVDWH010000001">
    <property type="protein sequence ID" value="MDR7087289.1"/>
    <property type="molecule type" value="Genomic_DNA"/>
</dbReference>
<dbReference type="Proteomes" id="UP001257739">
    <property type="component" value="Unassembled WGS sequence"/>
</dbReference>
<gene>
    <name evidence="1" type="ORF">J2X11_002128</name>
</gene>
<accession>A0ABU1UQ40</accession>
<protein>
    <submittedName>
        <fullName evidence="1">Uncharacterized protein</fullName>
    </submittedName>
</protein>
<reference evidence="1 2" key="1">
    <citation type="submission" date="2023-07" db="EMBL/GenBank/DDBJ databases">
        <title>Sorghum-associated microbial communities from plants grown in Nebraska, USA.</title>
        <authorList>
            <person name="Schachtman D."/>
        </authorList>
    </citation>
    <scope>NUCLEOTIDE SEQUENCE [LARGE SCALE GENOMIC DNA]</scope>
    <source>
        <strain evidence="1 2">BE248</strain>
    </source>
</reference>
<organism evidence="1 2">
    <name type="scientific">Aeromicrobium panaciterrae</name>
    <dbReference type="NCBI Taxonomy" id="363861"/>
    <lineage>
        <taxon>Bacteria</taxon>
        <taxon>Bacillati</taxon>
        <taxon>Actinomycetota</taxon>
        <taxon>Actinomycetes</taxon>
        <taxon>Propionibacteriales</taxon>
        <taxon>Nocardioidaceae</taxon>
        <taxon>Aeromicrobium</taxon>
    </lineage>
</organism>
<sequence length="62" mass="6818">MLGEKRVGHDETEHGVAQELKALIVGDATVLVRERTVRQGMLKEPGIEILDSKDIPECVSGY</sequence>
<proteinExistence type="predicted"/>
<evidence type="ECO:0000313" key="2">
    <source>
        <dbReference type="Proteomes" id="UP001257739"/>
    </source>
</evidence>
<keyword evidence="2" id="KW-1185">Reference proteome</keyword>